<evidence type="ECO:0000313" key="4">
    <source>
        <dbReference type="Proteomes" id="UP000199137"/>
    </source>
</evidence>
<organism evidence="3 4">
    <name type="scientific">Amycolatopsis rubida</name>
    <dbReference type="NCBI Taxonomy" id="112413"/>
    <lineage>
        <taxon>Bacteria</taxon>
        <taxon>Bacillati</taxon>
        <taxon>Actinomycetota</taxon>
        <taxon>Actinomycetes</taxon>
        <taxon>Pseudonocardiales</taxon>
        <taxon>Pseudonocardiaceae</taxon>
        <taxon>Amycolatopsis</taxon>
    </lineage>
</organism>
<dbReference type="Proteomes" id="UP000199137">
    <property type="component" value="Unassembled WGS sequence"/>
</dbReference>
<keyword evidence="1" id="KW-0732">Signal</keyword>
<reference evidence="2 5" key="2">
    <citation type="submission" date="2020-01" db="EMBL/GenBank/DDBJ databases">
        <title>Insect and environment-associated Actinomycetes.</title>
        <authorList>
            <person name="Currrie C."/>
            <person name="Chevrette M."/>
            <person name="Carlson C."/>
            <person name="Stubbendieck R."/>
            <person name="Wendt-Pienkowski E."/>
        </authorList>
    </citation>
    <scope>NUCLEOTIDE SEQUENCE [LARGE SCALE GENOMIC DNA]</scope>
    <source>
        <strain evidence="2 5">SID8386</strain>
    </source>
</reference>
<dbReference type="EMBL" id="JAAGNC010000126">
    <property type="protein sequence ID" value="NEC58703.1"/>
    <property type="molecule type" value="Genomic_DNA"/>
</dbReference>
<gene>
    <name evidence="2" type="ORF">G3I59_24645</name>
    <name evidence="3" type="ORF">SAMN05421854_11931</name>
</gene>
<sequence>MHHLRIALTVSTAALALSGASAAASTSPGNADPAHNFSAHAAATTTPPANEQIGAWWGPIRTYSYCLTESNDAVRFGQHVLATCAWYAVDPSGKHRGDGYYYGTLEGDGPASRRG</sequence>
<feature type="signal peptide" evidence="1">
    <location>
        <begin position="1"/>
        <end position="22"/>
    </location>
</feature>
<protein>
    <submittedName>
        <fullName evidence="3">Uncharacterized protein</fullName>
    </submittedName>
</protein>
<reference evidence="3 4" key="1">
    <citation type="submission" date="2016-10" db="EMBL/GenBank/DDBJ databases">
        <authorList>
            <person name="de Groot N.N."/>
        </authorList>
    </citation>
    <scope>NUCLEOTIDE SEQUENCE [LARGE SCALE GENOMIC DNA]</scope>
    <source>
        <strain evidence="3 4">DSM 44637</strain>
    </source>
</reference>
<dbReference type="Proteomes" id="UP000470404">
    <property type="component" value="Unassembled WGS sequence"/>
</dbReference>
<dbReference type="EMBL" id="FOWC01000019">
    <property type="protein sequence ID" value="SFQ68306.1"/>
    <property type="molecule type" value="Genomic_DNA"/>
</dbReference>
<name>A0A1I6AHX3_9PSEU</name>
<accession>A0A1I6AHX3</accession>
<evidence type="ECO:0000313" key="3">
    <source>
        <dbReference type="EMBL" id="SFQ68306.1"/>
    </source>
</evidence>
<dbReference type="RefSeq" id="WP_143132617.1">
    <property type="nucleotide sequence ID" value="NZ_FOWC01000019.1"/>
</dbReference>
<keyword evidence="5" id="KW-1185">Reference proteome</keyword>
<proteinExistence type="predicted"/>
<evidence type="ECO:0000313" key="5">
    <source>
        <dbReference type="Proteomes" id="UP000470404"/>
    </source>
</evidence>
<dbReference type="AlphaFoldDB" id="A0A1I6AHX3"/>
<evidence type="ECO:0000313" key="2">
    <source>
        <dbReference type="EMBL" id="NEC58703.1"/>
    </source>
</evidence>
<evidence type="ECO:0000256" key="1">
    <source>
        <dbReference type="SAM" id="SignalP"/>
    </source>
</evidence>
<feature type="chain" id="PRO_5044058662" evidence="1">
    <location>
        <begin position="23"/>
        <end position="115"/>
    </location>
</feature>